<accession>A0AA39Q5Y4</accession>
<dbReference type="AlphaFoldDB" id="A0AA39Q5Y4"/>
<organism evidence="2 3">
    <name type="scientific">Armillaria luteobubalina</name>
    <dbReference type="NCBI Taxonomy" id="153913"/>
    <lineage>
        <taxon>Eukaryota</taxon>
        <taxon>Fungi</taxon>
        <taxon>Dikarya</taxon>
        <taxon>Basidiomycota</taxon>
        <taxon>Agaricomycotina</taxon>
        <taxon>Agaricomycetes</taxon>
        <taxon>Agaricomycetidae</taxon>
        <taxon>Agaricales</taxon>
        <taxon>Marasmiineae</taxon>
        <taxon>Physalacriaceae</taxon>
        <taxon>Armillaria</taxon>
    </lineage>
</organism>
<evidence type="ECO:0000256" key="1">
    <source>
        <dbReference type="SAM" id="MobiDB-lite"/>
    </source>
</evidence>
<feature type="compositionally biased region" description="Acidic residues" evidence="1">
    <location>
        <begin position="191"/>
        <end position="217"/>
    </location>
</feature>
<name>A0AA39Q5Y4_9AGAR</name>
<dbReference type="Proteomes" id="UP001175228">
    <property type="component" value="Unassembled WGS sequence"/>
</dbReference>
<evidence type="ECO:0000313" key="2">
    <source>
        <dbReference type="EMBL" id="KAK0496636.1"/>
    </source>
</evidence>
<evidence type="ECO:0000313" key="3">
    <source>
        <dbReference type="Proteomes" id="UP001175228"/>
    </source>
</evidence>
<gene>
    <name evidence="2" type="ORF">EDD18DRAFT_1352462</name>
</gene>
<sequence>MAMVIQPSREGGILRMVGPFSSFADLATNFSTGKLSVGPAEAKLATKPIKRLPLGGLDVLSVVQGQNTTLFLVRLSDKMTIPSPPPSEPLNHPTASLFLVPDDSGSVFREEVWPPPRDPSGHYREPSILEGSLQRYHARTWRDACRPLYHCRCKICERGIPAEGVVQISSEDAAQPVTTAVEIRLPSPEVNEAEADDEDLDYDSYYDEEFYSEEQDEAWSPSVDRKS</sequence>
<keyword evidence="3" id="KW-1185">Reference proteome</keyword>
<comment type="caution">
    <text evidence="2">The sequence shown here is derived from an EMBL/GenBank/DDBJ whole genome shotgun (WGS) entry which is preliminary data.</text>
</comment>
<feature type="region of interest" description="Disordered" evidence="1">
    <location>
        <begin position="185"/>
        <end position="227"/>
    </location>
</feature>
<proteinExistence type="predicted"/>
<reference evidence="2" key="1">
    <citation type="submission" date="2023-06" db="EMBL/GenBank/DDBJ databases">
        <authorList>
            <consortium name="Lawrence Berkeley National Laboratory"/>
            <person name="Ahrendt S."/>
            <person name="Sahu N."/>
            <person name="Indic B."/>
            <person name="Wong-Bajracharya J."/>
            <person name="Merenyi Z."/>
            <person name="Ke H.-M."/>
            <person name="Monk M."/>
            <person name="Kocsube S."/>
            <person name="Drula E."/>
            <person name="Lipzen A."/>
            <person name="Balint B."/>
            <person name="Henrissat B."/>
            <person name="Andreopoulos B."/>
            <person name="Martin F.M."/>
            <person name="Harder C.B."/>
            <person name="Rigling D."/>
            <person name="Ford K.L."/>
            <person name="Foster G.D."/>
            <person name="Pangilinan J."/>
            <person name="Papanicolaou A."/>
            <person name="Barry K."/>
            <person name="LaButti K."/>
            <person name="Viragh M."/>
            <person name="Koriabine M."/>
            <person name="Yan M."/>
            <person name="Riley R."/>
            <person name="Champramary S."/>
            <person name="Plett K.L."/>
            <person name="Tsai I.J."/>
            <person name="Slot J."/>
            <person name="Sipos G."/>
            <person name="Plett J."/>
            <person name="Nagy L.G."/>
            <person name="Grigoriev I.V."/>
        </authorList>
    </citation>
    <scope>NUCLEOTIDE SEQUENCE</scope>
    <source>
        <strain evidence="2">HWK02</strain>
    </source>
</reference>
<dbReference type="EMBL" id="JAUEPU010000014">
    <property type="protein sequence ID" value="KAK0496636.1"/>
    <property type="molecule type" value="Genomic_DNA"/>
</dbReference>
<protein>
    <submittedName>
        <fullName evidence="2">Uncharacterized protein</fullName>
    </submittedName>
</protein>